<evidence type="ECO:0000313" key="3">
    <source>
        <dbReference type="Proteomes" id="UP000182360"/>
    </source>
</evidence>
<dbReference type="OrthoDB" id="119498at2"/>
<proteinExistence type="predicted"/>
<dbReference type="InterPro" id="IPR000182">
    <property type="entry name" value="GNAT_dom"/>
</dbReference>
<dbReference type="STRING" id="163.SAMN04487775_102367"/>
<accession>A0A1H9DCH1</accession>
<dbReference type="AlphaFoldDB" id="A0A1H9DCH1"/>
<dbReference type="InterPro" id="IPR016181">
    <property type="entry name" value="Acyl_CoA_acyltransferase"/>
</dbReference>
<feature type="domain" description="N-acetyltransferase" evidence="1">
    <location>
        <begin position="2"/>
        <end position="156"/>
    </location>
</feature>
<reference evidence="2 3" key="1">
    <citation type="submission" date="2016-10" db="EMBL/GenBank/DDBJ databases">
        <authorList>
            <person name="de Groot N.N."/>
        </authorList>
    </citation>
    <scope>NUCLEOTIDE SEQUENCE [LARGE SCALE GENOMIC DNA]</scope>
    <source>
        <strain evidence="2 3">B25</strain>
    </source>
</reference>
<keyword evidence="3" id="KW-1185">Reference proteome</keyword>
<evidence type="ECO:0000313" key="2">
    <source>
        <dbReference type="EMBL" id="SEQ11007.1"/>
    </source>
</evidence>
<dbReference type="PROSITE" id="PS51186">
    <property type="entry name" value="GNAT"/>
    <property type="match status" value="1"/>
</dbReference>
<dbReference type="Pfam" id="PF00583">
    <property type="entry name" value="Acetyltransf_1"/>
    <property type="match status" value="1"/>
</dbReference>
<protein>
    <submittedName>
        <fullName evidence="2">Acetyltransferase (GNAT) domain-containing protein</fullName>
    </submittedName>
</protein>
<dbReference type="GO" id="GO:0016747">
    <property type="term" value="F:acyltransferase activity, transferring groups other than amino-acyl groups"/>
    <property type="evidence" value="ECO:0007669"/>
    <property type="project" value="InterPro"/>
</dbReference>
<evidence type="ECO:0000259" key="1">
    <source>
        <dbReference type="PROSITE" id="PS51186"/>
    </source>
</evidence>
<dbReference type="Gene3D" id="3.40.630.30">
    <property type="match status" value="1"/>
</dbReference>
<dbReference type="SUPFAM" id="SSF55729">
    <property type="entry name" value="Acyl-CoA N-acyltransferases (Nat)"/>
    <property type="match status" value="1"/>
</dbReference>
<dbReference type="Proteomes" id="UP000182360">
    <property type="component" value="Unassembled WGS sequence"/>
</dbReference>
<sequence>MIDYKKADLNELDEIIRCRMEFIREDIGPQTPETEATIQSQLQEYLKNHLNRDCYIFAAEEDNRIISIAFLLIQERPANPRFPHGRTGNIMNVYTVPEKRRQGIAGNVIKQIMDFGKTQNLDFLELKAAPMGYPLYKKLGFEDACSRCKEMNFKWE</sequence>
<dbReference type="RefSeq" id="WP_074641764.1">
    <property type="nucleotide sequence ID" value="NZ_FOFU01000002.1"/>
</dbReference>
<organism evidence="2 3">
    <name type="scientific">Treponema bryantii</name>
    <dbReference type="NCBI Taxonomy" id="163"/>
    <lineage>
        <taxon>Bacteria</taxon>
        <taxon>Pseudomonadati</taxon>
        <taxon>Spirochaetota</taxon>
        <taxon>Spirochaetia</taxon>
        <taxon>Spirochaetales</taxon>
        <taxon>Treponemataceae</taxon>
        <taxon>Treponema</taxon>
    </lineage>
</organism>
<name>A0A1H9DCH1_9SPIR</name>
<keyword evidence="2" id="KW-0808">Transferase</keyword>
<dbReference type="EMBL" id="FOFU01000002">
    <property type="protein sequence ID" value="SEQ11007.1"/>
    <property type="molecule type" value="Genomic_DNA"/>
</dbReference>
<gene>
    <name evidence="2" type="ORF">SAMN04487977_102521</name>
</gene>
<dbReference type="CDD" id="cd04301">
    <property type="entry name" value="NAT_SF"/>
    <property type="match status" value="1"/>
</dbReference>